<keyword evidence="3" id="KW-1185">Reference proteome</keyword>
<dbReference type="Pfam" id="PF08613">
    <property type="entry name" value="Cyclin"/>
    <property type="match status" value="1"/>
</dbReference>
<evidence type="ECO:0000256" key="1">
    <source>
        <dbReference type="SAM" id="MobiDB-lite"/>
    </source>
</evidence>
<organism evidence="2 3">
    <name type="scientific">Bifiguratus adelaidae</name>
    <dbReference type="NCBI Taxonomy" id="1938954"/>
    <lineage>
        <taxon>Eukaryota</taxon>
        <taxon>Fungi</taxon>
        <taxon>Fungi incertae sedis</taxon>
        <taxon>Mucoromycota</taxon>
        <taxon>Mucoromycotina</taxon>
        <taxon>Endogonomycetes</taxon>
        <taxon>Endogonales</taxon>
        <taxon>Endogonales incertae sedis</taxon>
        <taxon>Bifiguratus</taxon>
    </lineage>
</organism>
<feature type="region of interest" description="Disordered" evidence="1">
    <location>
        <begin position="37"/>
        <end position="69"/>
    </location>
</feature>
<accession>A0A261Y463</accession>
<dbReference type="Proteomes" id="UP000242875">
    <property type="component" value="Unassembled WGS sequence"/>
</dbReference>
<evidence type="ECO:0000313" key="3">
    <source>
        <dbReference type="Proteomes" id="UP000242875"/>
    </source>
</evidence>
<dbReference type="EMBL" id="MVBO01000017">
    <property type="protein sequence ID" value="OZJ05358.1"/>
    <property type="molecule type" value="Genomic_DNA"/>
</dbReference>
<dbReference type="GO" id="GO:0045875">
    <property type="term" value="P:negative regulation of sister chromatid cohesion"/>
    <property type="evidence" value="ECO:0007669"/>
    <property type="project" value="EnsemblFungi"/>
</dbReference>
<reference evidence="2 3" key="1">
    <citation type="journal article" date="2017" name="Mycologia">
        <title>Bifiguratus adelaidae, gen. et sp. nov., a new member of Mucoromycotina in endophytic and soil-dwelling habitats.</title>
        <authorList>
            <person name="Torres-Cruz T.J."/>
            <person name="Billingsley Tobias T.L."/>
            <person name="Almatruk M."/>
            <person name="Hesse C."/>
            <person name="Kuske C.R."/>
            <person name="Desiro A."/>
            <person name="Benucci G.M."/>
            <person name="Bonito G."/>
            <person name="Stajich J.E."/>
            <person name="Dunlap C."/>
            <person name="Arnold A.E."/>
            <person name="Porras-Alfaro A."/>
        </authorList>
    </citation>
    <scope>NUCLEOTIDE SEQUENCE [LARGE SCALE GENOMIC DNA]</scope>
    <source>
        <strain evidence="2 3">AZ0501</strain>
    </source>
</reference>
<dbReference type="GO" id="GO:0019901">
    <property type="term" value="F:protein kinase binding"/>
    <property type="evidence" value="ECO:0007669"/>
    <property type="project" value="UniProtKB-UniRule"/>
</dbReference>
<dbReference type="GO" id="GO:0051301">
    <property type="term" value="P:cell division"/>
    <property type="evidence" value="ECO:0007669"/>
    <property type="project" value="UniProtKB-UniRule"/>
</dbReference>
<dbReference type="OrthoDB" id="1060854at2759"/>
<dbReference type="GO" id="GO:0016538">
    <property type="term" value="F:cyclin-dependent protein serine/threonine kinase regulator activity"/>
    <property type="evidence" value="ECO:0007669"/>
    <property type="project" value="TreeGrafter"/>
</dbReference>
<name>A0A261Y463_9FUNG</name>
<dbReference type="InterPro" id="IPR013922">
    <property type="entry name" value="Cyclin_PHO80-like"/>
</dbReference>
<dbReference type="CDD" id="cd20558">
    <property type="entry name" value="CYCLIN_ScPCL7-like"/>
    <property type="match status" value="1"/>
</dbReference>
<evidence type="ECO:0000313" key="2">
    <source>
        <dbReference type="EMBL" id="OZJ05358.1"/>
    </source>
</evidence>
<dbReference type="PANTHER" id="PTHR15615">
    <property type="match status" value="1"/>
</dbReference>
<comment type="caution">
    <text evidence="2">The sequence shown here is derived from an EMBL/GenBank/DDBJ whole genome shotgun (WGS) entry which is preliminary data.</text>
</comment>
<proteinExistence type="predicted"/>
<dbReference type="Gene3D" id="1.10.472.10">
    <property type="entry name" value="Cyclin-like"/>
    <property type="match status" value="1"/>
</dbReference>
<protein>
    <submittedName>
        <fullName evidence="2">Uncharacterized protein</fullName>
    </submittedName>
</protein>
<gene>
    <name evidence="2" type="ORF">BZG36_01533</name>
</gene>
<dbReference type="GO" id="GO:0005634">
    <property type="term" value="C:nucleus"/>
    <property type="evidence" value="ECO:0007669"/>
    <property type="project" value="TreeGrafter"/>
</dbReference>
<dbReference type="GO" id="GO:0000307">
    <property type="term" value="C:cyclin-dependent protein kinase holoenzyme complex"/>
    <property type="evidence" value="ECO:0007669"/>
    <property type="project" value="TreeGrafter"/>
</dbReference>
<sequence length="231" mass="25801">MDEASLFDIGITSVQETIKALAIFLEQVTALNDTLHHPQHIPKHQPSPSAPSHEDVHTPKRHSSHPSNHAPSVAYTRFHARSVPTISIQAYLTRILKYCPCNNEVFLSLLVYFNRMTERNGSFVVDSYNVHRLIISGVMVSAKFFSDVFFTNSRYAKVGGLPVGELNTLEVEFLALNDFSLYISVPELQAWGDLIFQLRKSPSELREHLARDGASFPLIVGDLKASTTAIP</sequence>
<dbReference type="PANTHER" id="PTHR15615:SF94">
    <property type="entry name" value="PHO85 CYCLIN-6-RELATED"/>
    <property type="match status" value="1"/>
</dbReference>
<dbReference type="AlphaFoldDB" id="A0A261Y463"/>